<dbReference type="Gene3D" id="3.40.50.12780">
    <property type="entry name" value="N-terminal domain of ligase-like"/>
    <property type="match status" value="1"/>
</dbReference>
<reference evidence="8 9" key="1">
    <citation type="submission" date="2016-10" db="EMBL/GenBank/DDBJ databases">
        <authorList>
            <person name="de Groot N.N."/>
        </authorList>
    </citation>
    <scope>NUCLEOTIDE SEQUENCE [LARGE SCALE GENOMIC DNA]</scope>
    <source>
        <strain evidence="8 9">DSM 17890</strain>
    </source>
</reference>
<sequence>MNLATWLRQSALAWPGRPAIHAGDRLFSDYRGLTARAAALGAGLAARGVGKGDRVAIFLANRPEYLEILHACWWIGAAAVPVNCKLHPAEAAWILDHSGAALALTDDGASVPDAPCPELAVDGPDYASMIAPGLAPDAPLPAPEALPGEALAWLFYTSGTTGRPKGVMLSHANLMHMTLCFGTDVDRILPGDVSLYAAPMSHGAGLYALAYIRAAAAHLVPDSRGFDPAEIIRLAGAPGNLCFFAAPTMIKRLTAAARAQGWDGTGLRTVVYGGGPMYGADIDEALDVLGPRFVQIYGQGESPMTITALSRDLVADETHPDWRARRDSVGQAQACAELAILGPDRRPLPPGEAGEIAVRAPTVMLGYWRNPEATAETLRDGWLMTGDLGRLSADGFLTLTDRSKDVIISGGTNIYPREVEEALLTHPEVFEVAVVGRPDPEWGEAVVAFVAPVPGAACASEALDAWCRGRIAGFKRPKAYRLVEALPKNSYGKVLKTELRALLAAEDGDTS</sequence>
<evidence type="ECO:0000256" key="1">
    <source>
        <dbReference type="ARBA" id="ARBA00006432"/>
    </source>
</evidence>
<dbReference type="Proteomes" id="UP000199118">
    <property type="component" value="Unassembled WGS sequence"/>
</dbReference>
<dbReference type="OrthoDB" id="9803968at2"/>
<evidence type="ECO:0000256" key="3">
    <source>
        <dbReference type="ARBA" id="ARBA00051915"/>
    </source>
</evidence>
<dbReference type="FunFam" id="3.30.300.30:FF:000008">
    <property type="entry name" value="2,3-dihydroxybenzoate-AMP ligase"/>
    <property type="match status" value="1"/>
</dbReference>
<evidence type="ECO:0000256" key="4">
    <source>
        <dbReference type="ARBA" id="ARBA00066616"/>
    </source>
</evidence>
<evidence type="ECO:0000256" key="2">
    <source>
        <dbReference type="ARBA" id="ARBA00022598"/>
    </source>
</evidence>
<dbReference type="EC" id="6.2.1.44" evidence="4"/>
<dbReference type="InterPro" id="IPR025110">
    <property type="entry name" value="AMP-bd_C"/>
</dbReference>
<dbReference type="EMBL" id="FNMZ01000008">
    <property type="protein sequence ID" value="SDX65551.1"/>
    <property type="molecule type" value="Genomic_DNA"/>
</dbReference>
<name>A0A1H3DGQ5_9RHOB</name>
<organism evidence="8 9">
    <name type="scientific">Albimonas donghaensis</name>
    <dbReference type="NCBI Taxonomy" id="356660"/>
    <lineage>
        <taxon>Bacteria</taxon>
        <taxon>Pseudomonadati</taxon>
        <taxon>Pseudomonadota</taxon>
        <taxon>Alphaproteobacteria</taxon>
        <taxon>Rhodobacterales</taxon>
        <taxon>Paracoccaceae</taxon>
        <taxon>Albimonas</taxon>
    </lineage>
</organism>
<dbReference type="STRING" id="356660.SAMN05444336_1088"/>
<protein>
    <recommendedName>
        <fullName evidence="5">3-methylmercaptopropionyl-CoA ligase</fullName>
        <ecNumber evidence="4">6.2.1.44</ecNumber>
    </recommendedName>
</protein>
<dbReference type="GO" id="GO:0016878">
    <property type="term" value="F:acid-thiol ligase activity"/>
    <property type="evidence" value="ECO:0007669"/>
    <property type="project" value="UniProtKB-ARBA"/>
</dbReference>
<dbReference type="InterPro" id="IPR042099">
    <property type="entry name" value="ANL_N_sf"/>
</dbReference>
<gene>
    <name evidence="8" type="ORF">SAMN05444336_1088</name>
</gene>
<accession>A0A1H3DGQ5</accession>
<proteinExistence type="inferred from homology"/>
<feature type="domain" description="AMP-dependent synthetase/ligase" evidence="6">
    <location>
        <begin position="8"/>
        <end position="368"/>
    </location>
</feature>
<comment type="similarity">
    <text evidence="1">Belongs to the ATP-dependent AMP-binding enzyme family.</text>
</comment>
<dbReference type="RefSeq" id="WP_092684050.1">
    <property type="nucleotide sequence ID" value="NZ_FNMZ01000008.1"/>
</dbReference>
<evidence type="ECO:0000313" key="8">
    <source>
        <dbReference type="EMBL" id="SDX65551.1"/>
    </source>
</evidence>
<keyword evidence="9" id="KW-1185">Reference proteome</keyword>
<feature type="domain" description="AMP-binding enzyme C-terminal" evidence="7">
    <location>
        <begin position="418"/>
        <end position="493"/>
    </location>
</feature>
<dbReference type="InterPro" id="IPR020845">
    <property type="entry name" value="AMP-binding_CS"/>
</dbReference>
<dbReference type="SUPFAM" id="SSF56801">
    <property type="entry name" value="Acetyl-CoA synthetase-like"/>
    <property type="match status" value="1"/>
</dbReference>
<evidence type="ECO:0000313" key="9">
    <source>
        <dbReference type="Proteomes" id="UP000199118"/>
    </source>
</evidence>
<dbReference type="AlphaFoldDB" id="A0A1H3DGQ5"/>
<dbReference type="Gene3D" id="3.30.300.30">
    <property type="match status" value="1"/>
</dbReference>
<evidence type="ECO:0000259" key="7">
    <source>
        <dbReference type="Pfam" id="PF13193"/>
    </source>
</evidence>
<dbReference type="Pfam" id="PF00501">
    <property type="entry name" value="AMP-binding"/>
    <property type="match status" value="1"/>
</dbReference>
<keyword evidence="2 8" id="KW-0436">Ligase</keyword>
<dbReference type="InterPro" id="IPR050237">
    <property type="entry name" value="ATP-dep_AMP-bd_enzyme"/>
</dbReference>
<comment type="catalytic activity">
    <reaction evidence="3">
        <text>3-(methylsulfanyl)propanoate + ATP + CoA = 3-(methylsulfanyl)propanoyl-CoA + AMP + diphosphate</text>
        <dbReference type="Rhea" id="RHEA:43052"/>
        <dbReference type="ChEBI" id="CHEBI:30616"/>
        <dbReference type="ChEBI" id="CHEBI:33019"/>
        <dbReference type="ChEBI" id="CHEBI:49016"/>
        <dbReference type="ChEBI" id="CHEBI:57287"/>
        <dbReference type="ChEBI" id="CHEBI:82815"/>
        <dbReference type="ChEBI" id="CHEBI:456215"/>
        <dbReference type="EC" id="6.2.1.44"/>
    </reaction>
    <physiologicalReaction direction="left-to-right" evidence="3">
        <dbReference type="Rhea" id="RHEA:43053"/>
    </physiologicalReaction>
</comment>
<dbReference type="Pfam" id="PF13193">
    <property type="entry name" value="AMP-binding_C"/>
    <property type="match status" value="1"/>
</dbReference>
<dbReference type="InterPro" id="IPR000873">
    <property type="entry name" value="AMP-dep_synth/lig_dom"/>
</dbReference>
<dbReference type="PANTHER" id="PTHR43767">
    <property type="entry name" value="LONG-CHAIN-FATTY-ACID--COA LIGASE"/>
    <property type="match status" value="1"/>
</dbReference>
<dbReference type="PANTHER" id="PTHR43767:SF1">
    <property type="entry name" value="NONRIBOSOMAL PEPTIDE SYNTHASE PES1 (EUROFUNG)-RELATED"/>
    <property type="match status" value="1"/>
</dbReference>
<dbReference type="PROSITE" id="PS00455">
    <property type="entry name" value="AMP_BINDING"/>
    <property type="match status" value="1"/>
</dbReference>
<dbReference type="InterPro" id="IPR045851">
    <property type="entry name" value="AMP-bd_C_sf"/>
</dbReference>
<evidence type="ECO:0000259" key="6">
    <source>
        <dbReference type="Pfam" id="PF00501"/>
    </source>
</evidence>
<evidence type="ECO:0000256" key="5">
    <source>
        <dbReference type="ARBA" id="ARBA00067668"/>
    </source>
</evidence>